<dbReference type="AlphaFoldDB" id="A0A7H1J7I9"/>
<dbReference type="RefSeq" id="WP_188322947.1">
    <property type="nucleotide sequence ID" value="NZ_BMLJ01000008.1"/>
</dbReference>
<dbReference type="EMBL" id="CP061081">
    <property type="protein sequence ID" value="QNT06455.1"/>
    <property type="molecule type" value="Genomic_DNA"/>
</dbReference>
<gene>
    <name evidence="2" type="ORF">IBG28_01955</name>
</gene>
<keyword evidence="2" id="KW-0808">Transferase</keyword>
<dbReference type="PROSITE" id="PS51186">
    <property type="entry name" value="GNAT"/>
    <property type="match status" value="1"/>
</dbReference>
<accession>A0A7H1J7I9</accession>
<keyword evidence="3" id="KW-1185">Reference proteome</keyword>
<protein>
    <submittedName>
        <fullName evidence="2">GNAT family N-acetyltransferase</fullName>
    </submittedName>
</protein>
<dbReference type="CDD" id="cd04301">
    <property type="entry name" value="NAT_SF"/>
    <property type="match status" value="1"/>
</dbReference>
<evidence type="ECO:0000313" key="2">
    <source>
        <dbReference type="EMBL" id="QNT06455.1"/>
    </source>
</evidence>
<name>A0A7H1J7I9_9GAMM</name>
<dbReference type="SUPFAM" id="SSF55729">
    <property type="entry name" value="Acyl-CoA N-acyltransferases (Nat)"/>
    <property type="match status" value="1"/>
</dbReference>
<dbReference type="Pfam" id="PF00583">
    <property type="entry name" value="Acetyltransf_1"/>
    <property type="match status" value="1"/>
</dbReference>
<dbReference type="KEGG" id="mard:IBG28_01955"/>
<dbReference type="Proteomes" id="UP000516370">
    <property type="component" value="Chromosome"/>
</dbReference>
<feature type="domain" description="N-acetyltransferase" evidence="1">
    <location>
        <begin position="3"/>
        <end position="159"/>
    </location>
</feature>
<dbReference type="Gene3D" id="3.40.630.30">
    <property type="match status" value="1"/>
</dbReference>
<dbReference type="InterPro" id="IPR000182">
    <property type="entry name" value="GNAT_dom"/>
</dbReference>
<dbReference type="InterPro" id="IPR016181">
    <property type="entry name" value="Acyl_CoA_acyltransferase"/>
</dbReference>
<evidence type="ECO:0000313" key="3">
    <source>
        <dbReference type="Proteomes" id="UP000516370"/>
    </source>
</evidence>
<evidence type="ECO:0000259" key="1">
    <source>
        <dbReference type="PROSITE" id="PS51186"/>
    </source>
</evidence>
<organism evidence="2 3">
    <name type="scientific">Marinomonas arctica</name>
    <dbReference type="NCBI Taxonomy" id="383750"/>
    <lineage>
        <taxon>Bacteria</taxon>
        <taxon>Pseudomonadati</taxon>
        <taxon>Pseudomonadota</taxon>
        <taxon>Gammaproteobacteria</taxon>
        <taxon>Oceanospirillales</taxon>
        <taxon>Oceanospirillaceae</taxon>
        <taxon>Marinomonas</taxon>
    </lineage>
</organism>
<proteinExistence type="predicted"/>
<sequence>MDIRFEPIAIDTHFSQCVAFRRDAYLCSFGTDVGFEDSIIGYEAMLRQNTLEEGWYYFHIWHESQLIGQLEFRSFSRSVDTGYVQLIYLIPEYRGLGLGTKLQEFICAQLIEAGCSKSKLCVSRANETALRHYKRSGWTYLFPNPKGKNMDFYPGREREHILNSFAPPHSLFCHSF</sequence>
<reference evidence="2 3" key="1">
    <citation type="submission" date="2020-09" db="EMBL/GenBank/DDBJ databases">
        <title>Complete genome sequence of an Arctic sea ice bacterium Marinomonas arctica BSI20414.</title>
        <authorList>
            <person name="Liao L."/>
            <person name="Chen B."/>
        </authorList>
    </citation>
    <scope>NUCLEOTIDE SEQUENCE [LARGE SCALE GENOMIC DNA]</scope>
    <source>
        <strain evidence="2 3">BSI20414</strain>
    </source>
</reference>
<dbReference type="GO" id="GO:0016747">
    <property type="term" value="F:acyltransferase activity, transferring groups other than amino-acyl groups"/>
    <property type="evidence" value="ECO:0007669"/>
    <property type="project" value="InterPro"/>
</dbReference>